<organism evidence="1 2">
    <name type="scientific">Coniosporium uncinatum</name>
    <dbReference type="NCBI Taxonomy" id="93489"/>
    <lineage>
        <taxon>Eukaryota</taxon>
        <taxon>Fungi</taxon>
        <taxon>Dikarya</taxon>
        <taxon>Ascomycota</taxon>
        <taxon>Pezizomycotina</taxon>
        <taxon>Dothideomycetes</taxon>
        <taxon>Dothideomycetes incertae sedis</taxon>
        <taxon>Coniosporium</taxon>
    </lineage>
</organism>
<evidence type="ECO:0000313" key="1">
    <source>
        <dbReference type="EMBL" id="KAK3045224.1"/>
    </source>
</evidence>
<reference evidence="1" key="1">
    <citation type="submission" date="2024-09" db="EMBL/GenBank/DDBJ databases">
        <title>Black Yeasts Isolated from many extreme environments.</title>
        <authorList>
            <person name="Coleine C."/>
            <person name="Stajich J.E."/>
            <person name="Selbmann L."/>
        </authorList>
    </citation>
    <scope>NUCLEOTIDE SEQUENCE</scope>
    <source>
        <strain evidence="1">CCFEE 5737</strain>
    </source>
</reference>
<comment type="caution">
    <text evidence="1">The sequence shown here is derived from an EMBL/GenBank/DDBJ whole genome shotgun (WGS) entry which is preliminary data.</text>
</comment>
<dbReference type="EMBL" id="JAWDJW010010872">
    <property type="protein sequence ID" value="KAK3045224.1"/>
    <property type="molecule type" value="Genomic_DNA"/>
</dbReference>
<accession>A0ACC3CVP0</accession>
<dbReference type="Proteomes" id="UP001186974">
    <property type="component" value="Unassembled WGS sequence"/>
</dbReference>
<sequence length="84" mass="9204">AWYLLGSVRKFDEVGKGVEYEMAGVKLRARRTSTEPRAISVIADADGAELRSHLTATGLLFTTISDAAPTFEEYFPDLEPLLAT</sequence>
<protein>
    <submittedName>
        <fullName evidence="1">Uncharacterized protein</fullName>
    </submittedName>
</protein>
<proteinExistence type="predicted"/>
<keyword evidence="2" id="KW-1185">Reference proteome</keyword>
<name>A0ACC3CVP0_9PEZI</name>
<evidence type="ECO:0000313" key="2">
    <source>
        <dbReference type="Proteomes" id="UP001186974"/>
    </source>
</evidence>
<feature type="non-terminal residue" evidence="1">
    <location>
        <position position="84"/>
    </location>
</feature>
<gene>
    <name evidence="1" type="ORF">LTS18_014285</name>
</gene>
<feature type="non-terminal residue" evidence="1">
    <location>
        <position position="1"/>
    </location>
</feature>